<dbReference type="GO" id="GO:0005829">
    <property type="term" value="C:cytosol"/>
    <property type="evidence" value="ECO:0007669"/>
    <property type="project" value="TreeGrafter"/>
</dbReference>
<sequence length="950" mass="105860">MMQQYQSNSYLFGGNAPYVEELYEAYLQNPASVPDNWRAYFDAMQNVPAVDGTSARDIAHAPIVASFAERAKQGPIKTIVASADSDMGRKRVAATQLIAAYRNIGSHWADLDPLKRQERPPLPDLDPAFYGFSEADLDIVFNASNTYFGKESMSLRELLNNLRETYCGTIGFEFMYVSDQAQKRWWQERLETTRSKPVFTLDKKKHILDRLTAAEGLERFLHTKYVGQKRFSLEGGESFIAAMDELIQHAGSKGVQEIVIGMAHRGRLNVLVNTLGKMPADLFAEFEGKHVDDLPAGDVKYHKGFSSDVSTEGGPVHLSLAFNPSHLEIVNPVVEGSAKARQERRGEAGHGEVLPVQVHGDAAFAGQGVVMETLNLAQTRGYGTGGSMHIVINNQIGFTTSDPRDARSTLYCTDVVKMIEAPVLHVNGDDPEAVVYAMQLAVDFRMEFKKDVVVDIICFRKLGHNEQDTPAVTQPLMYKKIAQHPGTRRLYADKLAAQNLVPAEFGDEKVKEYRAAMDAGKHTADPVLSNFKNKFAVDWMPFLNRKWTDAADTAVPVTELKRLAERITTTPETLKLHPLVEKVVKDRANMGRGDQPLDWGMGEHLAFASLVSSGYPVRITGQDAGRGTFTHRHAVLHDQARERWDAGSYVPLQNVSENQAPFTVIDSVLSEEAVLGFEYGYSAAEPNALVIWEAQFGDFVNGAQVVIDQFISSGEVKWGRASGLTLMLPHGYEGQGPEHSSARIERFLQLCADHNMQVCQPTTPAQIFHLLRRQMIRLFRKPLVIMTPKSLLRNKDAVSPLSDLAKGHFETVIADHEELNASKVKRVIMCSGKVYYDLVNTRKEREANDAAIIRLEQLYPFPHKAVAAELKKYPNATEIVWCQDEPQNQGAWFFVQHYIMENMTDGQKLGYAGRPASASPAVGYYAKHNEQQKALLDAAFAKLKGFVLTK</sequence>
<dbReference type="OrthoDB" id="9759785at2"/>
<dbReference type="Gene3D" id="3.40.50.11610">
    <property type="entry name" value="Multifunctional 2-oxoglutarate metabolism enzyme, C-terminal domain"/>
    <property type="match status" value="1"/>
</dbReference>
<name>A0A1U9UPP4_CUPNE</name>
<dbReference type="GO" id="GO:0006099">
    <property type="term" value="P:tricarboxylic acid cycle"/>
    <property type="evidence" value="ECO:0007669"/>
    <property type="project" value="TreeGrafter"/>
</dbReference>
<dbReference type="NCBIfam" id="NF006914">
    <property type="entry name" value="PRK09404.1"/>
    <property type="match status" value="1"/>
</dbReference>
<dbReference type="InterPro" id="IPR042179">
    <property type="entry name" value="KGD_C_sf"/>
</dbReference>
<evidence type="ECO:0000256" key="4">
    <source>
        <dbReference type="ARBA" id="ARBA00011301"/>
    </source>
</evidence>
<dbReference type="Pfam" id="PF16870">
    <property type="entry name" value="OxoGdeHyase_C"/>
    <property type="match status" value="1"/>
</dbReference>
<dbReference type="SMART" id="SM00861">
    <property type="entry name" value="Transket_pyr"/>
    <property type="match status" value="1"/>
</dbReference>
<dbReference type="InterPro" id="IPR011603">
    <property type="entry name" value="2oxoglutarate_DH_E1"/>
</dbReference>
<dbReference type="PANTHER" id="PTHR23152">
    <property type="entry name" value="2-OXOGLUTARATE DEHYDROGENASE"/>
    <property type="match status" value="1"/>
</dbReference>
<evidence type="ECO:0000256" key="10">
    <source>
        <dbReference type="ARBA" id="ARBA00030680"/>
    </source>
</evidence>
<evidence type="ECO:0000313" key="13">
    <source>
        <dbReference type="EMBL" id="AQV94580.1"/>
    </source>
</evidence>
<dbReference type="Gene3D" id="1.10.287.1150">
    <property type="entry name" value="TPP helical domain"/>
    <property type="match status" value="1"/>
</dbReference>
<comment type="catalytic activity">
    <reaction evidence="11">
        <text>N(6)-[(R)-lipoyl]-L-lysyl-[protein] + 2-oxoglutarate + H(+) = N(6)-[(R)-S(8)-succinyldihydrolipoyl]-L-lysyl-[protein] + CO2</text>
        <dbReference type="Rhea" id="RHEA:12188"/>
        <dbReference type="Rhea" id="RHEA-COMP:10474"/>
        <dbReference type="Rhea" id="RHEA-COMP:20092"/>
        <dbReference type="ChEBI" id="CHEBI:15378"/>
        <dbReference type="ChEBI" id="CHEBI:16526"/>
        <dbReference type="ChEBI" id="CHEBI:16810"/>
        <dbReference type="ChEBI" id="CHEBI:83099"/>
        <dbReference type="ChEBI" id="CHEBI:83120"/>
        <dbReference type="EC" id="1.2.4.2"/>
    </reaction>
</comment>
<comment type="subunit">
    <text evidence="4">Homodimer. Part of the 2-oxoglutarate dehydrogenase (OGDH) complex composed of E1 (2-oxoglutarate dehydrogenase), E2 (dihydrolipoamide succinyltransferase) and E3 (dihydrolipoamide dehydrogenase); the complex contains multiple copies of the three enzymatic components (E1, E2 and E3).</text>
</comment>
<dbReference type="EMBL" id="CP017757">
    <property type="protein sequence ID" value="AQV94580.1"/>
    <property type="molecule type" value="Genomic_DNA"/>
</dbReference>
<dbReference type="NCBIfam" id="TIGR00239">
    <property type="entry name" value="2oxo_dh_E1"/>
    <property type="match status" value="1"/>
</dbReference>
<keyword evidence="8" id="KW-0786">Thiamine pyrophosphate</keyword>
<evidence type="ECO:0000259" key="12">
    <source>
        <dbReference type="SMART" id="SM00861"/>
    </source>
</evidence>
<dbReference type="Gene3D" id="3.40.50.12470">
    <property type="match status" value="1"/>
</dbReference>
<dbReference type="GO" id="GO:0045252">
    <property type="term" value="C:oxoglutarate dehydrogenase complex"/>
    <property type="evidence" value="ECO:0007669"/>
    <property type="project" value="TreeGrafter"/>
</dbReference>
<dbReference type="RefSeq" id="WP_078196793.1">
    <property type="nucleotide sequence ID" value="NZ_CP017757.2"/>
</dbReference>
<protein>
    <recommendedName>
        <fullName evidence="6">2-oxoglutarate dehydrogenase E1 component</fullName>
        <ecNumber evidence="5">1.2.4.2</ecNumber>
    </recommendedName>
    <alternativeName>
        <fullName evidence="10">Alpha-ketoglutarate dehydrogenase</fullName>
    </alternativeName>
</protein>
<keyword evidence="9" id="KW-0324">Glycolysis</keyword>
<comment type="cofactor">
    <cofactor evidence="1">
        <name>thiamine diphosphate</name>
        <dbReference type="ChEBI" id="CHEBI:58937"/>
    </cofactor>
</comment>
<dbReference type="GO" id="GO:0030976">
    <property type="term" value="F:thiamine pyrophosphate binding"/>
    <property type="evidence" value="ECO:0007669"/>
    <property type="project" value="InterPro"/>
</dbReference>
<dbReference type="InterPro" id="IPR031717">
    <property type="entry name" value="ODO-1/KGD_C"/>
</dbReference>
<dbReference type="Pfam" id="PF02779">
    <property type="entry name" value="Transket_pyr"/>
    <property type="match status" value="1"/>
</dbReference>
<dbReference type="Gene3D" id="3.40.50.970">
    <property type="match status" value="1"/>
</dbReference>
<dbReference type="InterPro" id="IPR029061">
    <property type="entry name" value="THDP-binding"/>
</dbReference>
<evidence type="ECO:0000256" key="6">
    <source>
        <dbReference type="ARBA" id="ARBA00013321"/>
    </source>
</evidence>
<dbReference type="KEGG" id="cuh:BJN34_11850"/>
<evidence type="ECO:0000256" key="1">
    <source>
        <dbReference type="ARBA" id="ARBA00001964"/>
    </source>
</evidence>
<evidence type="ECO:0000256" key="8">
    <source>
        <dbReference type="ARBA" id="ARBA00023052"/>
    </source>
</evidence>
<dbReference type="FunFam" id="1.10.287.1150:FF:000004">
    <property type="entry name" value="2-oxoglutarate dehydrogenase E1 component"/>
    <property type="match status" value="1"/>
</dbReference>
<comment type="similarity">
    <text evidence="3">Belongs to the alpha-ketoglutarate dehydrogenase family.</text>
</comment>
<dbReference type="PIRSF" id="PIRSF000157">
    <property type="entry name" value="Oxoglu_dh_E1"/>
    <property type="match status" value="1"/>
</dbReference>
<dbReference type="PANTHER" id="PTHR23152:SF4">
    <property type="entry name" value="2-OXOADIPATE DEHYDROGENASE COMPLEX COMPONENT E1"/>
    <property type="match status" value="1"/>
</dbReference>
<feature type="domain" description="Transketolase-like pyrimidine-binding" evidence="12">
    <location>
        <begin position="597"/>
        <end position="794"/>
    </location>
</feature>
<dbReference type="InterPro" id="IPR005475">
    <property type="entry name" value="Transketolase-like_Pyr-bd"/>
</dbReference>
<evidence type="ECO:0000256" key="9">
    <source>
        <dbReference type="ARBA" id="ARBA00023152"/>
    </source>
</evidence>
<reference evidence="14" key="1">
    <citation type="submission" date="2017-02" db="EMBL/GenBank/DDBJ databases">
        <title>Complete genome sequence of Cupriavidus necator strain NH9, a 3-chlorobenzoate degrader.</title>
        <authorList>
            <person name="Moriuchi R."/>
            <person name="Dohra H."/>
            <person name="Ogawa N."/>
        </authorList>
    </citation>
    <scope>NUCLEOTIDE SEQUENCE [LARGE SCALE GENOMIC DNA]</scope>
    <source>
        <strain evidence="14">NH9</strain>
    </source>
</reference>
<dbReference type="NCBIfam" id="NF008907">
    <property type="entry name" value="PRK12270.1"/>
    <property type="match status" value="1"/>
</dbReference>
<comment type="function">
    <text evidence="2">E1 component of the 2-oxoglutarate dehydrogenase (OGDH) complex which catalyzes the decarboxylation of 2-oxoglutarate, the first step in the conversion of 2-oxoglutarate to succinyl-CoA and CO(2).</text>
</comment>
<accession>A0A1U9UPP4</accession>
<dbReference type="EC" id="1.2.4.2" evidence="5"/>
<keyword evidence="7" id="KW-0560">Oxidoreductase</keyword>
<dbReference type="GO" id="GO:0006096">
    <property type="term" value="P:glycolytic process"/>
    <property type="evidence" value="ECO:0007669"/>
    <property type="project" value="UniProtKB-KW"/>
</dbReference>
<dbReference type="Pfam" id="PF16078">
    <property type="entry name" value="2-oxogl_dehyd_N"/>
    <property type="match status" value="1"/>
</dbReference>
<evidence type="ECO:0000256" key="5">
    <source>
        <dbReference type="ARBA" id="ARBA00012280"/>
    </source>
</evidence>
<dbReference type="SUPFAM" id="SSF52518">
    <property type="entry name" value="Thiamin diphosphate-binding fold (THDP-binding)"/>
    <property type="match status" value="2"/>
</dbReference>
<organism evidence="13 14">
    <name type="scientific">Cupriavidus necator</name>
    <name type="common">Alcaligenes eutrophus</name>
    <name type="synonym">Ralstonia eutropha</name>
    <dbReference type="NCBI Taxonomy" id="106590"/>
    <lineage>
        <taxon>Bacteria</taxon>
        <taxon>Pseudomonadati</taxon>
        <taxon>Pseudomonadota</taxon>
        <taxon>Betaproteobacteria</taxon>
        <taxon>Burkholderiales</taxon>
        <taxon>Burkholderiaceae</taxon>
        <taxon>Cupriavidus</taxon>
    </lineage>
</organism>
<dbReference type="InterPro" id="IPR032106">
    <property type="entry name" value="2-oxogl_dehyd_N"/>
</dbReference>
<evidence type="ECO:0000256" key="3">
    <source>
        <dbReference type="ARBA" id="ARBA00006936"/>
    </source>
</evidence>
<dbReference type="CDD" id="cd02016">
    <property type="entry name" value="TPP_E1_OGDC_like"/>
    <property type="match status" value="1"/>
</dbReference>
<evidence type="ECO:0000256" key="2">
    <source>
        <dbReference type="ARBA" id="ARBA00003906"/>
    </source>
</evidence>
<dbReference type="Proteomes" id="UP000189627">
    <property type="component" value="Chromosome 1"/>
</dbReference>
<dbReference type="Pfam" id="PF00676">
    <property type="entry name" value="E1_dh"/>
    <property type="match status" value="1"/>
</dbReference>
<evidence type="ECO:0000256" key="7">
    <source>
        <dbReference type="ARBA" id="ARBA00023002"/>
    </source>
</evidence>
<proteinExistence type="inferred from homology"/>
<dbReference type="FunFam" id="3.40.50.12470:FF:000009">
    <property type="entry name" value="2-oxoglutarate dehydrogenase E1 component"/>
    <property type="match status" value="1"/>
</dbReference>
<gene>
    <name evidence="13" type="ORF">BJN34_11850</name>
</gene>
<evidence type="ECO:0000313" key="14">
    <source>
        <dbReference type="Proteomes" id="UP000189627"/>
    </source>
</evidence>
<dbReference type="AlphaFoldDB" id="A0A1U9UPP4"/>
<dbReference type="InterPro" id="IPR001017">
    <property type="entry name" value="DH_E1"/>
</dbReference>
<evidence type="ECO:0000256" key="11">
    <source>
        <dbReference type="ARBA" id="ARBA00051911"/>
    </source>
</evidence>
<dbReference type="GO" id="GO:0004591">
    <property type="term" value="F:oxoglutarate dehydrogenase (succinyl-transferring) activity"/>
    <property type="evidence" value="ECO:0007669"/>
    <property type="project" value="UniProtKB-EC"/>
</dbReference>